<evidence type="ECO:0008006" key="7">
    <source>
        <dbReference type="Google" id="ProtNLM"/>
    </source>
</evidence>
<dbReference type="GO" id="GO:0007023">
    <property type="term" value="P:post-chaperonin tubulin folding pathway"/>
    <property type="evidence" value="ECO:0007669"/>
    <property type="project" value="InterPro"/>
</dbReference>
<evidence type="ECO:0000259" key="3">
    <source>
        <dbReference type="Pfam" id="PF12612"/>
    </source>
</evidence>
<dbReference type="InterPro" id="IPR016024">
    <property type="entry name" value="ARM-type_fold"/>
</dbReference>
<protein>
    <recommendedName>
        <fullName evidence="7">Tubulin-specific chaperone D C-terminal domain-containing protein</fullName>
    </recommendedName>
</protein>
<dbReference type="InterPro" id="IPR033162">
    <property type="entry name" value="TBCD"/>
</dbReference>
<dbReference type="VEuPathDB" id="FungiDB:Z519_11446"/>
<dbReference type="Pfam" id="PF12612">
    <property type="entry name" value="TFCD_C"/>
    <property type="match status" value="1"/>
</dbReference>
<dbReference type="HOGENOM" id="CLU_003043_3_0_1"/>
<dbReference type="OrthoDB" id="10253476at2759"/>
<dbReference type="AlphaFoldDB" id="A0A0D2FMC2"/>
<dbReference type="InterPro" id="IPR011989">
    <property type="entry name" value="ARM-like"/>
</dbReference>
<dbReference type="PANTHER" id="PTHR12658">
    <property type="entry name" value="BETA-TUBULIN COFACTOR D"/>
    <property type="match status" value="1"/>
</dbReference>
<evidence type="ECO:0000259" key="4">
    <source>
        <dbReference type="Pfam" id="PF25767"/>
    </source>
</evidence>
<proteinExistence type="predicted"/>
<dbReference type="InterPro" id="IPR021133">
    <property type="entry name" value="HEAT_type_2"/>
</dbReference>
<dbReference type="GO" id="GO:0048487">
    <property type="term" value="F:beta-tubulin binding"/>
    <property type="evidence" value="ECO:0007669"/>
    <property type="project" value="InterPro"/>
</dbReference>
<dbReference type="RefSeq" id="XP_016614531.1">
    <property type="nucleotide sequence ID" value="XM_016769158.1"/>
</dbReference>
<dbReference type="Gene3D" id="1.25.10.10">
    <property type="entry name" value="Leucine-rich Repeat Variant"/>
    <property type="match status" value="1"/>
</dbReference>
<dbReference type="Pfam" id="PF23579">
    <property type="entry name" value="ARM_TBCD"/>
    <property type="match status" value="1"/>
</dbReference>
<dbReference type="Pfam" id="PF25767">
    <property type="entry name" value="ARM_TBCD_2nd"/>
    <property type="match status" value="2"/>
</dbReference>
<evidence type="ECO:0000313" key="6">
    <source>
        <dbReference type="Proteomes" id="UP000053789"/>
    </source>
</evidence>
<name>A0A0D2FMC2_CLAB1</name>
<dbReference type="Proteomes" id="UP000053789">
    <property type="component" value="Unassembled WGS sequence"/>
</dbReference>
<dbReference type="SUPFAM" id="SSF48371">
    <property type="entry name" value="ARM repeat"/>
    <property type="match status" value="1"/>
</dbReference>
<accession>A0A0D2FMC2</accession>
<keyword evidence="1" id="KW-0143">Chaperone</keyword>
<dbReference type="EMBL" id="KN847001">
    <property type="protein sequence ID" value="KIW87862.1"/>
    <property type="molecule type" value="Genomic_DNA"/>
</dbReference>
<feature type="domain" description="Tubulin-folding cofactor D ARM repeats" evidence="4">
    <location>
        <begin position="344"/>
        <end position="401"/>
    </location>
</feature>
<evidence type="ECO:0000256" key="2">
    <source>
        <dbReference type="PROSITE-ProRule" id="PRU00103"/>
    </source>
</evidence>
<dbReference type="GO" id="GO:0000226">
    <property type="term" value="P:microtubule cytoskeleton organization"/>
    <property type="evidence" value="ECO:0007669"/>
    <property type="project" value="TreeGrafter"/>
</dbReference>
<organism evidence="5 6">
    <name type="scientific">Cladophialophora bantiana (strain ATCC 10958 / CBS 173.52 / CDC B-1940 / NIH 8579)</name>
    <name type="common">Xylohypha bantiana</name>
    <dbReference type="NCBI Taxonomy" id="1442370"/>
    <lineage>
        <taxon>Eukaryota</taxon>
        <taxon>Fungi</taxon>
        <taxon>Dikarya</taxon>
        <taxon>Ascomycota</taxon>
        <taxon>Pezizomycotina</taxon>
        <taxon>Eurotiomycetes</taxon>
        <taxon>Chaetothyriomycetidae</taxon>
        <taxon>Chaetothyriales</taxon>
        <taxon>Herpotrichiellaceae</taxon>
        <taxon>Cladophialophora</taxon>
    </lineage>
</organism>
<sequence length="1195" mass="132165">MDAAEHDLDAKLYKASGTLLSELQHKLPLLLYRPGTTSPRRRRRVLDSKCEDLRHLLDRFQEWPQLLDPSLSTLIQHLTDAFVGYLTESSDQYGPTERHGTAGVSPLPRAICKILYSFCKVRGYKVIVRLLNNEPKYLAPMLSTFRAWNTSSTGMTWEERYIMLLWLSHLMLAPFELATMSVSNTVMALPGDLGNLPGIAGDVTSLAFEQLESSSKEREAASVLLVRLSLRRDMLAHQLPVKLVKYATQKLLYDTDLVSLSPYKALGFLSLLYGVTNSGSDSEVAPCVENILNSVLKIATAESSQFAAIRDSAPARKWILKILRAILLHAISLSSTHPSLRPERVNTILEESIQYYLDALGDKDTQVRMAAAKALSVVTLKLDPDMSAEVVEAVLGCLEENILLEDHRSHKLVAITDRTTADTAGMKRVISAVDPLRWHGLMLTLAHLLFRRSPPPNMLSEIIRALLLGLEFEQRSNVGTSIGVGVRDAACFGLWALARKYSTSDLDSVAFLDYAGASGAECQSVLQLIAIKLTISACLDPSGNIRRGSSAALQELIGRHPDTITNGISVVQVVDYHAVARLSRAMTEVAPEAAVLGSVYHRALLQALREWRGVCAVDVNQRRWAASTIKLLTRPLRISEISLFAEVVLRQLLDLKSVNIGSTAAARHGLLLGLASAIDSFRELEPKTALSWLEGEGNKALELKILTGKIEGRITSDIELVMEAIATLICGISKCCALMKATPAPVLKSWIFAAADVLNHCTTAGTREIAVQTSARAFVELFKVLPRSADAAMVEEWLDRKRQTSAASTSKGRLKTLSLIHGYLTQMGFNHGIRQRIVTYTMDIIQGPYKIETRVDAMEALGVILASKIPKIGEGPTTQLYNVFQCGLTDYTNDQRGDIGSILRLQTLETVDTYRIHVGPREQESTVWRDVLPLVVKLAAEKLTNVRFRAWKCLESCWQTDTSLPGLHTAFHYATDVSSVTYFQQMMELLCVPWAQKGLILGLVSSATSGTEDLCRAASNGFIWHMQSLDAKKQATLVETVSTIVVEELALRAKEDDRQVLPLLDFLCLIVDQNLYADKFTPHSANASLDLWAVMQNVHGPSSSLQRIEASLNIYSRMLAIDAYRARALDKLTRQLLHRWPKIRNIAADFLYVDYPSQKLAFCDWNEPLASIKPVVLEFRKQVGAAGMGVTRSDA</sequence>
<dbReference type="InterPro" id="IPR058033">
    <property type="entry name" value="ARM_TBCD_2nd"/>
</dbReference>
<reference evidence="5" key="1">
    <citation type="submission" date="2015-01" db="EMBL/GenBank/DDBJ databases">
        <title>The Genome Sequence of Cladophialophora bantiana CBS 173.52.</title>
        <authorList>
            <consortium name="The Broad Institute Genomics Platform"/>
            <person name="Cuomo C."/>
            <person name="de Hoog S."/>
            <person name="Gorbushina A."/>
            <person name="Stielow B."/>
            <person name="Teixiera M."/>
            <person name="Abouelleil A."/>
            <person name="Chapman S.B."/>
            <person name="Priest M."/>
            <person name="Young S.K."/>
            <person name="Wortman J."/>
            <person name="Nusbaum C."/>
            <person name="Birren B."/>
        </authorList>
    </citation>
    <scope>NUCLEOTIDE SEQUENCE [LARGE SCALE GENOMIC DNA]</scope>
    <source>
        <strain evidence="5">CBS 173.52</strain>
    </source>
</reference>
<dbReference type="PROSITE" id="PS50077">
    <property type="entry name" value="HEAT_REPEAT"/>
    <property type="match status" value="1"/>
</dbReference>
<dbReference type="InterPro" id="IPR022577">
    <property type="entry name" value="TBCD_C"/>
</dbReference>
<feature type="repeat" description="HEAT" evidence="2">
    <location>
        <begin position="352"/>
        <end position="389"/>
    </location>
</feature>
<feature type="domain" description="Tubulin-folding cofactor D ARM repeats" evidence="4">
    <location>
        <begin position="437"/>
        <end position="568"/>
    </location>
</feature>
<evidence type="ECO:0000313" key="5">
    <source>
        <dbReference type="EMBL" id="KIW87862.1"/>
    </source>
</evidence>
<feature type="domain" description="Tubulin-folding cofactor D C-terminal" evidence="3">
    <location>
        <begin position="931"/>
        <end position="1104"/>
    </location>
</feature>
<gene>
    <name evidence="5" type="ORF">Z519_11446</name>
</gene>
<keyword evidence="6" id="KW-1185">Reference proteome</keyword>
<dbReference type="GO" id="GO:0005096">
    <property type="term" value="F:GTPase activator activity"/>
    <property type="evidence" value="ECO:0007669"/>
    <property type="project" value="InterPro"/>
</dbReference>
<dbReference type="GO" id="GO:0007021">
    <property type="term" value="P:tubulin complex assembly"/>
    <property type="evidence" value="ECO:0007669"/>
    <property type="project" value="InterPro"/>
</dbReference>
<dbReference type="PANTHER" id="PTHR12658:SF0">
    <property type="entry name" value="TUBULIN-SPECIFIC CHAPERONE D"/>
    <property type="match status" value="1"/>
</dbReference>
<evidence type="ECO:0000256" key="1">
    <source>
        <dbReference type="ARBA" id="ARBA00023186"/>
    </source>
</evidence>
<dbReference type="GeneID" id="27704374"/>